<evidence type="ECO:0000313" key="1">
    <source>
        <dbReference type="EMBL" id="KIJ90487.1"/>
    </source>
</evidence>
<name>A0A0C9X1R6_9AGAR</name>
<keyword evidence="2" id="KW-1185">Reference proteome</keyword>
<reference evidence="1 2" key="1">
    <citation type="submission" date="2014-04" db="EMBL/GenBank/DDBJ databases">
        <authorList>
            <consortium name="DOE Joint Genome Institute"/>
            <person name="Kuo A."/>
            <person name="Kohler A."/>
            <person name="Nagy L.G."/>
            <person name="Floudas D."/>
            <person name="Copeland A."/>
            <person name="Barry K.W."/>
            <person name="Cichocki N."/>
            <person name="Veneault-Fourrey C."/>
            <person name="LaButti K."/>
            <person name="Lindquist E.A."/>
            <person name="Lipzen A."/>
            <person name="Lundell T."/>
            <person name="Morin E."/>
            <person name="Murat C."/>
            <person name="Sun H."/>
            <person name="Tunlid A."/>
            <person name="Henrissat B."/>
            <person name="Grigoriev I.V."/>
            <person name="Hibbett D.S."/>
            <person name="Martin F."/>
            <person name="Nordberg H.P."/>
            <person name="Cantor M.N."/>
            <person name="Hua S.X."/>
        </authorList>
    </citation>
    <scope>NUCLEOTIDE SEQUENCE [LARGE SCALE GENOMIC DNA]</scope>
    <source>
        <strain evidence="1 2">LaAM-08-1</strain>
    </source>
</reference>
<dbReference type="AlphaFoldDB" id="A0A0C9X1R6"/>
<gene>
    <name evidence="1" type="ORF">K443DRAFT_15192</name>
</gene>
<reference evidence="2" key="2">
    <citation type="submission" date="2015-01" db="EMBL/GenBank/DDBJ databases">
        <title>Evolutionary Origins and Diversification of the Mycorrhizal Mutualists.</title>
        <authorList>
            <consortium name="DOE Joint Genome Institute"/>
            <consortium name="Mycorrhizal Genomics Consortium"/>
            <person name="Kohler A."/>
            <person name="Kuo A."/>
            <person name="Nagy L.G."/>
            <person name="Floudas D."/>
            <person name="Copeland A."/>
            <person name="Barry K.W."/>
            <person name="Cichocki N."/>
            <person name="Veneault-Fourrey C."/>
            <person name="LaButti K."/>
            <person name="Lindquist E.A."/>
            <person name="Lipzen A."/>
            <person name="Lundell T."/>
            <person name="Morin E."/>
            <person name="Murat C."/>
            <person name="Riley R."/>
            <person name="Ohm R."/>
            <person name="Sun H."/>
            <person name="Tunlid A."/>
            <person name="Henrissat B."/>
            <person name="Grigoriev I.V."/>
            <person name="Hibbett D.S."/>
            <person name="Martin F."/>
        </authorList>
    </citation>
    <scope>NUCLEOTIDE SEQUENCE [LARGE SCALE GENOMIC DNA]</scope>
    <source>
        <strain evidence="2">LaAM-08-1</strain>
    </source>
</reference>
<dbReference type="Proteomes" id="UP000054477">
    <property type="component" value="Unassembled WGS sequence"/>
</dbReference>
<accession>A0A0C9X1R6</accession>
<evidence type="ECO:0000313" key="2">
    <source>
        <dbReference type="Proteomes" id="UP000054477"/>
    </source>
</evidence>
<sequence length="190" mass="20763">MAMSRLPKDYEDGRFHLLALGICVHLEYMRISVFCGLNKHGGTPPIAPSGHSEVARDATRMMGVMYPPEAMINGAGSVKTILATLGKGHLELPPEVTGYVSLQQQKSSNEANWATDGESVMEDISLFRYVSRSLLQVSSHVLMQLPPRLRILINTEQFLNSISMVDEDGNIITPGNWAHAPNAAHADTPP</sequence>
<dbReference type="HOGENOM" id="CLU_1428231_0_0_1"/>
<organism evidence="1 2">
    <name type="scientific">Laccaria amethystina LaAM-08-1</name>
    <dbReference type="NCBI Taxonomy" id="1095629"/>
    <lineage>
        <taxon>Eukaryota</taxon>
        <taxon>Fungi</taxon>
        <taxon>Dikarya</taxon>
        <taxon>Basidiomycota</taxon>
        <taxon>Agaricomycotina</taxon>
        <taxon>Agaricomycetes</taxon>
        <taxon>Agaricomycetidae</taxon>
        <taxon>Agaricales</taxon>
        <taxon>Agaricineae</taxon>
        <taxon>Hydnangiaceae</taxon>
        <taxon>Laccaria</taxon>
    </lineage>
</organism>
<dbReference type="OrthoDB" id="3061143at2759"/>
<protein>
    <submittedName>
        <fullName evidence="1">Unplaced genomic scaffold K443scaffold_639, whole genome shotgun sequence</fullName>
    </submittedName>
</protein>
<dbReference type="EMBL" id="KN839174">
    <property type="protein sequence ID" value="KIJ90487.1"/>
    <property type="molecule type" value="Genomic_DNA"/>
</dbReference>
<proteinExistence type="predicted"/>